<evidence type="ECO:0000313" key="4">
    <source>
        <dbReference type="Proteomes" id="UP000617041"/>
    </source>
</evidence>
<proteinExistence type="predicted"/>
<feature type="signal peptide" evidence="2">
    <location>
        <begin position="1"/>
        <end position="22"/>
    </location>
</feature>
<feature type="chain" id="PRO_5036906201" description="DUF4124 domain-containing protein" evidence="2">
    <location>
        <begin position="23"/>
        <end position="163"/>
    </location>
</feature>
<dbReference type="Proteomes" id="UP000617041">
    <property type="component" value="Unassembled WGS sequence"/>
</dbReference>
<feature type="compositionally biased region" description="Basic and acidic residues" evidence="1">
    <location>
        <begin position="102"/>
        <end position="113"/>
    </location>
</feature>
<evidence type="ECO:0008006" key="5">
    <source>
        <dbReference type="Google" id="ProtNLM"/>
    </source>
</evidence>
<evidence type="ECO:0000256" key="2">
    <source>
        <dbReference type="SAM" id="SignalP"/>
    </source>
</evidence>
<dbReference type="EMBL" id="JAEDAO010000001">
    <property type="protein sequence ID" value="MBK0391810.1"/>
    <property type="molecule type" value="Genomic_DNA"/>
</dbReference>
<organism evidence="3 4">
    <name type="scientific">Ramlibacter algicola</name>
    <dbReference type="NCBI Taxonomy" id="2795217"/>
    <lineage>
        <taxon>Bacteria</taxon>
        <taxon>Pseudomonadati</taxon>
        <taxon>Pseudomonadota</taxon>
        <taxon>Betaproteobacteria</taxon>
        <taxon>Burkholderiales</taxon>
        <taxon>Comamonadaceae</taxon>
        <taxon>Ramlibacter</taxon>
    </lineage>
</organism>
<feature type="compositionally biased region" description="Low complexity" evidence="1">
    <location>
        <begin position="134"/>
        <end position="150"/>
    </location>
</feature>
<dbReference type="AlphaFoldDB" id="A0A934UQ68"/>
<reference evidence="3" key="1">
    <citation type="submission" date="2020-12" db="EMBL/GenBank/DDBJ databases">
        <title>Ramlibacter sp. nov., isolated from a freshwater alga, Cryptomonas.</title>
        <authorList>
            <person name="Kim H.M."/>
            <person name="Jeon C.O."/>
        </authorList>
    </citation>
    <scope>NUCLEOTIDE SEQUENCE</scope>
    <source>
        <strain evidence="3">CrO1</strain>
    </source>
</reference>
<name>A0A934UQ68_9BURK</name>
<sequence>MHPARSIAVLLAAIAAAASAHAQTIWRCADGYSQQPCPGGTALPPAPPAPAVPARAGESVGERDRRLADTLERERLQREAQAQATPSLYVPAAATEPMEGYKSPEKKATRKLDVFTASVPGSGKKQAGKDKGKAGSAKAGPPAMGAASAKEAGGRPARKKEKG</sequence>
<feature type="compositionally biased region" description="Basic and acidic residues" evidence="1">
    <location>
        <begin position="60"/>
        <end position="78"/>
    </location>
</feature>
<dbReference type="RefSeq" id="WP_200786606.1">
    <property type="nucleotide sequence ID" value="NZ_JAEDAO010000001.1"/>
</dbReference>
<keyword evidence="2" id="KW-0732">Signal</keyword>
<feature type="region of interest" description="Disordered" evidence="1">
    <location>
        <begin position="39"/>
        <end position="163"/>
    </location>
</feature>
<evidence type="ECO:0000313" key="3">
    <source>
        <dbReference type="EMBL" id="MBK0391810.1"/>
    </source>
</evidence>
<protein>
    <recommendedName>
        <fullName evidence="5">DUF4124 domain-containing protein</fullName>
    </recommendedName>
</protein>
<keyword evidence="4" id="KW-1185">Reference proteome</keyword>
<evidence type="ECO:0000256" key="1">
    <source>
        <dbReference type="SAM" id="MobiDB-lite"/>
    </source>
</evidence>
<gene>
    <name evidence="3" type="ORF">I8E28_04335</name>
</gene>
<accession>A0A934UQ68</accession>
<comment type="caution">
    <text evidence="3">The sequence shown here is derived from an EMBL/GenBank/DDBJ whole genome shotgun (WGS) entry which is preliminary data.</text>
</comment>